<dbReference type="RefSeq" id="WP_308956780.1">
    <property type="nucleotide sequence ID" value="NZ_JAVICY010000022.1"/>
</dbReference>
<dbReference type="EMBL" id="JAVIDA010000019">
    <property type="protein sequence ID" value="MDQ9072413.1"/>
    <property type="molecule type" value="Genomic_DNA"/>
</dbReference>
<accession>A0AAW8JJG6</accession>
<dbReference type="AlphaFoldDB" id="A0AAW8JJG6"/>
<organism evidence="1 2">
    <name type="scientific">Acinetobacter gerneri</name>
    <dbReference type="NCBI Taxonomy" id="202952"/>
    <lineage>
        <taxon>Bacteria</taxon>
        <taxon>Pseudomonadati</taxon>
        <taxon>Pseudomonadota</taxon>
        <taxon>Gammaproteobacteria</taxon>
        <taxon>Moraxellales</taxon>
        <taxon>Moraxellaceae</taxon>
        <taxon>Acinetobacter</taxon>
    </lineage>
</organism>
<gene>
    <name evidence="1" type="ORF">RFH51_13210</name>
</gene>
<evidence type="ECO:0000313" key="1">
    <source>
        <dbReference type="EMBL" id="MDQ9072413.1"/>
    </source>
</evidence>
<dbReference type="EC" id="2.4.-.-" evidence="1"/>
<name>A0AAW8JJG6_9GAMM</name>
<dbReference type="SUPFAM" id="SSF53756">
    <property type="entry name" value="UDP-Glycosyltransferase/glycogen phosphorylase"/>
    <property type="match status" value="1"/>
</dbReference>
<evidence type="ECO:0000313" key="2">
    <source>
        <dbReference type="Proteomes" id="UP001243195"/>
    </source>
</evidence>
<reference evidence="1" key="1">
    <citation type="submission" date="2023-08" db="EMBL/GenBank/DDBJ databases">
        <title>Emergence of clinically-relevant ST2 carbapenem-resistant Acinetobacter baumannii strains in hospital sewages in Zhejiang, East of China.</title>
        <authorList>
            <person name="Kaichao C."/>
            <person name="Zhang R."/>
        </authorList>
    </citation>
    <scope>NUCLEOTIDE SEQUENCE</scope>
    <source>
        <strain evidence="1">M-SY-60</strain>
    </source>
</reference>
<keyword evidence="1" id="KW-0328">Glycosyltransferase</keyword>
<proteinExistence type="predicted"/>
<comment type="caution">
    <text evidence="1">The sequence shown here is derived from an EMBL/GenBank/DDBJ whole genome shotgun (WGS) entry which is preliminary data.</text>
</comment>
<keyword evidence="1" id="KW-0808">Transferase</keyword>
<dbReference type="Pfam" id="PF13692">
    <property type="entry name" value="Glyco_trans_1_4"/>
    <property type="match status" value="1"/>
</dbReference>
<protein>
    <submittedName>
        <fullName evidence="1">Glycosyltransferase</fullName>
        <ecNumber evidence="1">2.4.-.-</ecNumber>
    </submittedName>
</protein>
<dbReference type="Gene3D" id="3.40.50.2000">
    <property type="entry name" value="Glycogen Phosphorylase B"/>
    <property type="match status" value="1"/>
</dbReference>
<dbReference type="GO" id="GO:0016757">
    <property type="term" value="F:glycosyltransferase activity"/>
    <property type="evidence" value="ECO:0007669"/>
    <property type="project" value="UniProtKB-KW"/>
</dbReference>
<dbReference type="Proteomes" id="UP001243195">
    <property type="component" value="Unassembled WGS sequence"/>
</dbReference>
<sequence length="362" mass="42589">MRVLHAAPMRQISSGIINQMKWEHDAAQDLNLPWEVKIFVPNDFKFYADSIIIEKSNKDIKINSNFQFRREYYDWLLKQESQFDCFVLRYNNFDFQQLSFIRKIKKPVYLIHHTLELPELKSEKTIKSSIQYILEQFIGKYSIKLAKGNIGVTNEIFEYENARVNYILKNKLIYPNGIFYGDNDLDIVDERGAIPEIVFIASFFYEWHGLDLLLNDLKNSQEKFVLHIIGDITESDRSIACRDSRVILHGHLDEEQIQEILKKSWIGLASFALYRKGMKEACTLKVREYLKSGLPVYSGHDDIFAESFLYYYKGDVLISSIVEYAKKMRVHSKNDVSESSKRYISKKNLVNVFYTKLSRVFL</sequence>